<dbReference type="Pfam" id="PF08666">
    <property type="entry name" value="SAF"/>
    <property type="match status" value="1"/>
</dbReference>
<dbReference type="PANTHER" id="PTHR42966:SF1">
    <property type="entry name" value="SIALIC ACID SYNTHASE"/>
    <property type="match status" value="1"/>
</dbReference>
<keyword evidence="1" id="KW-0808">Transferase</keyword>
<dbReference type="InterPro" id="IPR013785">
    <property type="entry name" value="Aldolase_TIM"/>
</dbReference>
<proteinExistence type="predicted"/>
<dbReference type="KEGG" id="apai:APAC_2452"/>
<dbReference type="AlphaFoldDB" id="A0A5C2HE98"/>
<dbReference type="InterPro" id="IPR013974">
    <property type="entry name" value="SAF"/>
</dbReference>
<dbReference type="InterPro" id="IPR006190">
    <property type="entry name" value="SAF_AFP_Neu5Ac"/>
</dbReference>
<dbReference type="PANTHER" id="PTHR42966">
    <property type="entry name" value="N-ACETYLNEURAMINATE SYNTHASE"/>
    <property type="match status" value="1"/>
</dbReference>
<dbReference type="Proteomes" id="UP000322726">
    <property type="component" value="Chromosome"/>
</dbReference>
<dbReference type="RefSeq" id="WP_130234394.1">
    <property type="nucleotide sequence ID" value="NZ_BMEF01000015.1"/>
</dbReference>
<dbReference type="NCBIfam" id="TIGR03569">
    <property type="entry name" value="NeuB_NnaB"/>
    <property type="match status" value="1"/>
</dbReference>
<reference evidence="2" key="2">
    <citation type="submission" date="2019-09" db="EMBL/GenBank/DDBJ databases">
        <title>Complete genome sequencing of four Arcobacter species reveals a diverse suite of mobile elements.</title>
        <authorList>
            <person name="On S.L.W."/>
            <person name="Miller W.G."/>
            <person name="Biggs P."/>
            <person name="Cornelius A."/>
            <person name="Vandamme P."/>
        </authorList>
    </citation>
    <scope>NUCLEOTIDE SEQUENCE [LARGE SCALE GENOMIC DNA]</scope>
    <source>
        <strain evidence="2">LMG 26638</strain>
    </source>
</reference>
<dbReference type="InterPro" id="IPR020007">
    <property type="entry name" value="NeuB/NeuA"/>
</dbReference>
<reference evidence="1 2" key="1">
    <citation type="submission" date="2019-09" db="EMBL/GenBank/DDBJ databases">
        <title>Complete genome sequencing of four Arcobacter species reveals a diverse suite of mobile elements.</title>
        <authorList>
            <person name="Miller W.G."/>
            <person name="Yee E."/>
            <person name="Bono J.L."/>
        </authorList>
    </citation>
    <scope>NUCLEOTIDE SEQUENCE [LARGE SCALE GENOMIC DNA]</scope>
    <source>
        <strain evidence="1 2">LMG 26638</strain>
    </source>
</reference>
<dbReference type="InterPro" id="IPR036732">
    <property type="entry name" value="AFP_Neu5c_C_sf"/>
</dbReference>
<dbReference type="CDD" id="cd11615">
    <property type="entry name" value="SAF_NeuB_like"/>
    <property type="match status" value="1"/>
</dbReference>
<dbReference type="GO" id="GO:0047444">
    <property type="term" value="F:N-acylneuraminate-9-phosphate synthase activity"/>
    <property type="evidence" value="ECO:0007669"/>
    <property type="project" value="TreeGrafter"/>
</dbReference>
<dbReference type="GO" id="GO:0016051">
    <property type="term" value="P:carbohydrate biosynthetic process"/>
    <property type="evidence" value="ECO:0007669"/>
    <property type="project" value="InterPro"/>
</dbReference>
<reference evidence="1 2" key="3">
    <citation type="submission" date="2019-09" db="EMBL/GenBank/DDBJ databases">
        <title>Taxonomic note: a critical rebuttal of the proposed division of the genus Arcobacter into six genera, emended descriptions of Arcobacter anaerophilus and the genus Arcobacter, and an assessment of genus-level boundaries for Epsilonproteobacteria using in silico genomic comparator tools.</title>
        <authorList>
            <person name="On S.L.W."/>
            <person name="Miller W.G."/>
            <person name="Biggs P."/>
            <person name="Cornelius A."/>
            <person name="Vandamme P."/>
        </authorList>
    </citation>
    <scope>NUCLEOTIDE SEQUENCE [LARGE SCALE GENOMIC DNA]</scope>
    <source>
        <strain evidence="1 2">LMG 26638</strain>
    </source>
</reference>
<keyword evidence="2" id="KW-1185">Reference proteome</keyword>
<evidence type="ECO:0000313" key="1">
    <source>
        <dbReference type="EMBL" id="QEP35506.1"/>
    </source>
</evidence>
<organism evidence="1 2">
    <name type="scientific">Malaciobacter pacificus</name>
    <dbReference type="NCBI Taxonomy" id="1080223"/>
    <lineage>
        <taxon>Bacteria</taxon>
        <taxon>Pseudomonadati</taxon>
        <taxon>Campylobacterota</taxon>
        <taxon>Epsilonproteobacteria</taxon>
        <taxon>Campylobacterales</taxon>
        <taxon>Arcobacteraceae</taxon>
        <taxon>Malaciobacter</taxon>
    </lineage>
</organism>
<dbReference type="EMBL" id="CP035928">
    <property type="protein sequence ID" value="QEP35506.1"/>
    <property type="molecule type" value="Genomic_DNA"/>
</dbReference>
<evidence type="ECO:0000313" key="2">
    <source>
        <dbReference type="Proteomes" id="UP000322726"/>
    </source>
</evidence>
<sequence length="332" mass="36233">MSKVFVIAEAGVNHNGSIELAKKLIDVAAQAGANAVKFQTFKTENLVSKNAQKADYQKETTDSTESQFDMIKKLELDVDTHKELISYCNEKNIMFLSTPFDLDSVDLLSDLGLEIFKIPSGEITNLPYLRKIGNLNKKIVLSTGMADIGEIEDALDVLINAGTKKENITVLHANTMYPTPMSDVNLKAMVTIGNTFDIAYGYSDHTLGIEVPTAAVALGASCIEKHFTLDKTMEGPDHKASLEPSELIAMVEAIKNIELALGNVIKKPSSSETPNMKVARKSIVASKDIKVGEILNTENLAIKRPGDGISPMRWDEIIGSVAKKDYSKDELI</sequence>
<dbReference type="Pfam" id="PF03102">
    <property type="entry name" value="NeuB"/>
    <property type="match status" value="1"/>
</dbReference>
<dbReference type="PROSITE" id="PS50844">
    <property type="entry name" value="AFP_LIKE"/>
    <property type="match status" value="1"/>
</dbReference>
<dbReference type="InterPro" id="IPR051690">
    <property type="entry name" value="PseI-like"/>
</dbReference>
<dbReference type="SUPFAM" id="SSF51569">
    <property type="entry name" value="Aldolase"/>
    <property type="match status" value="1"/>
</dbReference>
<dbReference type="OrthoDB" id="9781701at2"/>
<dbReference type="Gene3D" id="3.20.20.70">
    <property type="entry name" value="Aldolase class I"/>
    <property type="match status" value="1"/>
</dbReference>
<dbReference type="Gene3D" id="3.90.1210.10">
    <property type="entry name" value="Antifreeze-like/N-acetylneuraminic acid synthase C-terminal domain"/>
    <property type="match status" value="1"/>
</dbReference>
<dbReference type="InterPro" id="IPR057736">
    <property type="entry name" value="SAF_PseI/NeuA/NeuB"/>
</dbReference>
<protein>
    <submittedName>
        <fullName evidence="1">N-acetylneuraminate synthase family protein, putative legionaminic acid synthase LegI</fullName>
        <ecNumber evidence="1">2.5.1.101</ecNumber>
    </submittedName>
</protein>
<accession>A0A5C2HE98</accession>
<gene>
    <name evidence="1" type="ORF">APAC_2452</name>
</gene>
<dbReference type="SUPFAM" id="SSF51269">
    <property type="entry name" value="AFP III-like domain"/>
    <property type="match status" value="1"/>
</dbReference>
<name>A0A5C2HE98_9BACT</name>
<dbReference type="EC" id="2.5.1.101" evidence="1"/>
<dbReference type="InterPro" id="IPR013132">
    <property type="entry name" value="PseI/NeuA/B-like_N"/>
</dbReference>